<sequence length="97" mass="11162">MTNNKNKILSIALIVFSLFLFTAPIVDTICFDAGSEKVLDFDNETEPEYDDDKKEATFLNTYSFYNLFTSNEKPLYHVCFHSHHNNSSLLKPPILHS</sequence>
<name>A0A7M1B9L1_9BACT</name>
<dbReference type="AlphaFoldDB" id="A0A7M1B9L1"/>
<evidence type="ECO:0000313" key="2">
    <source>
        <dbReference type="Proteomes" id="UP000593580"/>
    </source>
</evidence>
<dbReference type="RefSeq" id="WP_193110653.1">
    <property type="nucleotide sequence ID" value="NZ_CP041406.1"/>
</dbReference>
<keyword evidence="2" id="KW-1185">Reference proteome</keyword>
<proteinExistence type="predicted"/>
<gene>
    <name evidence="1" type="ORF">FM071_08860</name>
</gene>
<reference evidence="1 2" key="1">
    <citation type="submission" date="2019-07" db="EMBL/GenBank/DDBJ databases">
        <title>Sulfurimonas paralvinellae sp. nov., a novel mesophilic, hydrogen- and sulfur-oxidizing chemolithoautotroph within the Epsilonproteo- bacteria isolated from a deep-sea hydrothermal vent polychaete nest, reclassification of Thiomicrospira denitrificans as Sulfurimonas denitrificans comb. nov. and emended description of the genus Sulfurimonas.</title>
        <authorList>
            <person name="Wang S."/>
            <person name="Jiang L."/>
            <person name="Shao Z."/>
        </authorList>
    </citation>
    <scope>NUCLEOTIDE SEQUENCE [LARGE SCALE GENOMIC DNA]</scope>
    <source>
        <strain evidence="1 2">GO25</strain>
    </source>
</reference>
<accession>A0A7M1B9L1</accession>
<evidence type="ECO:0000313" key="1">
    <source>
        <dbReference type="EMBL" id="QOP46394.1"/>
    </source>
</evidence>
<organism evidence="1 2">
    <name type="scientific">Sulfurimonas paralvinellae</name>
    <dbReference type="NCBI Taxonomy" id="317658"/>
    <lineage>
        <taxon>Bacteria</taxon>
        <taxon>Pseudomonadati</taxon>
        <taxon>Campylobacterota</taxon>
        <taxon>Epsilonproteobacteria</taxon>
        <taxon>Campylobacterales</taxon>
        <taxon>Sulfurimonadaceae</taxon>
        <taxon>Sulfurimonas</taxon>
    </lineage>
</organism>
<dbReference type="KEGG" id="spal:FM071_08860"/>
<protein>
    <submittedName>
        <fullName evidence="1">Uncharacterized protein</fullName>
    </submittedName>
</protein>
<dbReference type="Proteomes" id="UP000593580">
    <property type="component" value="Chromosome"/>
</dbReference>
<dbReference type="EMBL" id="CP041406">
    <property type="protein sequence ID" value="QOP46394.1"/>
    <property type="molecule type" value="Genomic_DNA"/>
</dbReference>